<feature type="region of interest" description="Disordered" evidence="3">
    <location>
        <begin position="254"/>
        <end position="327"/>
    </location>
</feature>
<keyword evidence="1" id="KW-0694">RNA-binding</keyword>
<feature type="region of interest" description="Disordered" evidence="3">
    <location>
        <begin position="933"/>
        <end position="982"/>
    </location>
</feature>
<comment type="caution">
    <text evidence="5">The sequence shown here is derived from an EMBL/GenBank/DDBJ whole genome shotgun (WGS) entry which is preliminary data.</text>
</comment>
<feature type="compositionally biased region" description="Basic and acidic residues" evidence="3">
    <location>
        <begin position="933"/>
        <end position="948"/>
    </location>
</feature>
<protein>
    <recommendedName>
        <fullName evidence="4">RRM domain-containing protein</fullName>
    </recommendedName>
</protein>
<dbReference type="InterPro" id="IPR035979">
    <property type="entry name" value="RBD_domain_sf"/>
</dbReference>
<dbReference type="InterPro" id="IPR053294">
    <property type="entry name" value="RBM_PWI_domain"/>
</dbReference>
<evidence type="ECO:0000256" key="2">
    <source>
        <dbReference type="SAM" id="Coils"/>
    </source>
</evidence>
<dbReference type="SUPFAM" id="SSF54928">
    <property type="entry name" value="RNA-binding domain, RBD"/>
    <property type="match status" value="1"/>
</dbReference>
<evidence type="ECO:0000313" key="5">
    <source>
        <dbReference type="EMBL" id="KAK9832943.1"/>
    </source>
</evidence>
<feature type="compositionally biased region" description="Basic and acidic residues" evidence="3">
    <location>
        <begin position="340"/>
        <end position="360"/>
    </location>
</feature>
<dbReference type="Gene3D" id="1.20.1390.10">
    <property type="entry name" value="PWI domain"/>
    <property type="match status" value="1"/>
</dbReference>
<keyword evidence="6" id="KW-1185">Reference proteome</keyword>
<feature type="compositionally biased region" description="Polar residues" evidence="3">
    <location>
        <begin position="1151"/>
        <end position="1174"/>
    </location>
</feature>
<dbReference type="Pfam" id="PF00076">
    <property type="entry name" value="RRM_1"/>
    <property type="match status" value="1"/>
</dbReference>
<keyword evidence="2" id="KW-0175">Coiled coil</keyword>
<dbReference type="EMBL" id="JALJOS010000011">
    <property type="protein sequence ID" value="KAK9832943.1"/>
    <property type="molecule type" value="Genomic_DNA"/>
</dbReference>
<feature type="region of interest" description="Disordered" evidence="3">
    <location>
        <begin position="1136"/>
        <end position="1194"/>
    </location>
</feature>
<dbReference type="PROSITE" id="PS50102">
    <property type="entry name" value="RRM"/>
    <property type="match status" value="1"/>
</dbReference>
<feature type="coiled-coil region" evidence="2">
    <location>
        <begin position="886"/>
        <end position="920"/>
    </location>
</feature>
<dbReference type="SMART" id="SM00360">
    <property type="entry name" value="RRM"/>
    <property type="match status" value="1"/>
</dbReference>
<accession>A0AAW1RH17</accession>
<dbReference type="InterPro" id="IPR000504">
    <property type="entry name" value="RRM_dom"/>
</dbReference>
<dbReference type="PANTHER" id="PTHR47334:SF2">
    <property type="entry name" value="RNA-BINDING MOTIF PROTEIN 25"/>
    <property type="match status" value="1"/>
</dbReference>
<dbReference type="CDD" id="cd12446">
    <property type="entry name" value="RRM_RBM25"/>
    <property type="match status" value="1"/>
</dbReference>
<dbReference type="Proteomes" id="UP001438707">
    <property type="component" value="Unassembled WGS sequence"/>
</dbReference>
<feature type="compositionally biased region" description="Basic and acidic residues" evidence="3">
    <location>
        <begin position="197"/>
        <end position="211"/>
    </location>
</feature>
<organism evidence="5 6">
    <name type="scientific">Apatococcus lobatus</name>
    <dbReference type="NCBI Taxonomy" id="904363"/>
    <lineage>
        <taxon>Eukaryota</taxon>
        <taxon>Viridiplantae</taxon>
        <taxon>Chlorophyta</taxon>
        <taxon>core chlorophytes</taxon>
        <taxon>Trebouxiophyceae</taxon>
        <taxon>Chlorellales</taxon>
        <taxon>Chlorellaceae</taxon>
        <taxon>Apatococcus</taxon>
    </lineage>
</organism>
<reference evidence="5 6" key="1">
    <citation type="journal article" date="2024" name="Nat. Commun.">
        <title>Phylogenomics reveals the evolutionary origins of lichenization in chlorophyte algae.</title>
        <authorList>
            <person name="Puginier C."/>
            <person name="Libourel C."/>
            <person name="Otte J."/>
            <person name="Skaloud P."/>
            <person name="Haon M."/>
            <person name="Grisel S."/>
            <person name="Petersen M."/>
            <person name="Berrin J.G."/>
            <person name="Delaux P.M."/>
            <person name="Dal Grande F."/>
            <person name="Keller J."/>
        </authorList>
    </citation>
    <scope>NUCLEOTIDE SEQUENCE [LARGE SCALE GENOMIC DNA]</scope>
    <source>
        <strain evidence="5 6">SAG 2145</strain>
    </source>
</reference>
<proteinExistence type="predicted"/>
<name>A0AAW1RH17_9CHLO</name>
<dbReference type="InterPro" id="IPR012677">
    <property type="entry name" value="Nucleotide-bd_a/b_plait_sf"/>
</dbReference>
<dbReference type="PANTHER" id="PTHR47334">
    <property type="entry name" value="SPLICING FACTOR PWI DOMAIN-CONTAINING PROTEIN / RNA RECOGNITION MOTIF (RRM)-CONTAINING PROTEIN"/>
    <property type="match status" value="1"/>
</dbReference>
<dbReference type="InterPro" id="IPR002483">
    <property type="entry name" value="PWI_dom"/>
</dbReference>
<feature type="region of interest" description="Disordered" evidence="3">
    <location>
        <begin position="340"/>
        <end position="449"/>
    </location>
</feature>
<dbReference type="InterPro" id="IPR034268">
    <property type="entry name" value="RBM25_RRM"/>
</dbReference>
<dbReference type="GO" id="GO:0003723">
    <property type="term" value="F:RNA binding"/>
    <property type="evidence" value="ECO:0007669"/>
    <property type="project" value="UniProtKB-UniRule"/>
</dbReference>
<feature type="compositionally biased region" description="Basic and acidic residues" evidence="3">
    <location>
        <begin position="293"/>
        <end position="315"/>
    </location>
</feature>
<evidence type="ECO:0000259" key="4">
    <source>
        <dbReference type="PROSITE" id="PS50102"/>
    </source>
</evidence>
<feature type="compositionally biased region" description="Polar residues" evidence="3">
    <location>
        <begin position="950"/>
        <end position="977"/>
    </location>
</feature>
<evidence type="ECO:0000256" key="3">
    <source>
        <dbReference type="SAM" id="MobiDB-lite"/>
    </source>
</evidence>
<gene>
    <name evidence="5" type="ORF">WJX74_002428</name>
</gene>
<feature type="compositionally biased region" description="Basic and acidic residues" evidence="3">
    <location>
        <begin position="1175"/>
        <end position="1187"/>
    </location>
</feature>
<sequence length="1292" mass="140735">MNPVPYGAPFFPPRPGMPPPAFFPRPLGPPLAVYPPGIPLPQHYPPGSVPLMRPPVLSGNPQSAAPVVLPKPADGPGKSSSLVPKQTTLYVGKIAPTVDDNTIKSLMETCGPVKSWKRLQDAETKQPKGFGFCEYEEAEGVLAAMRLLNNLKLDGQELLLKLNTSTQKYVDEYRVQQEREAKLRQITSAAAKTADGAAEKGKGEEEGKEGVEEGEEESDDSKDTVRLEAIMTIVSERATQGLDTTAATHASEFLSSMQQQQQQHQAADGHRGPPRTKSSSRPVEDAAAQLDKQMARERDRERREEEQRAQLEEHTCTAYQGACPLSDTASTWDVRQARTIEKEKAKDSEKERARQIRADLEPADSDDEDYWVRQPYSSSRRAEDRRRNRIQEVEADNADRNNEESERAAKRLRTSPEPDGSADASQPSDMGRQPSAARSGDSGQVRVRPMQVDPHDPIYQAMIAAAKAPTPPPAAVGTLPAPAAAPAILPGPPHHSRQSVAPPLAHDSPAPPKASASQPPPRRPLLSAFGNDEEEDQPRRRLVPLQYSEEELRAVQQAEQATAAGLANPAPEDFEARKRSIIDSLPSSQKDVFAFAVNWDAFSSPNSAVAGRIRTYVSKKIAELLGEEEQTLVDFVMEKLQEHAQAQQMLNELVERWKPATPRATSVQGRLALGCKVVVVEAALRKLRFRLTLEAQQGKLLVVKARGKVWELSALCSQQPIRAAEGGTRLPFYPPEAVFLVVQIGDCIGFRSLTATGRTLQAVKDPKAPHQVANFNTGSWESWKAQSGGLVNLQWDYKMLDMDVQEVRVVSVVDMRSTERQALHAFRKAHTEVNSLERKLNESEKRLGEMVAASHRQISIANIEVEELRLKCERSHRGQQLAEVAAAQQAAALRQLELRLAQLSTEKENVEQAFDHASDRLLRQEMELNEYRQWHGGHKEREHSRRLPEGSTSKIPIFKATSSRQEGQSWTGSQVTSEPLEDAHQCAPHHKATDQPQLLSMRPATARALFSPGGSERDIGESKPLAAPKGGWQPTPEHCQTALSASTASRASTQTTANIHQAMSHAVSNEPALIRSSGIPEAAVQAPSSVQAGHAVSGKQISARQARGSTSGLSSLLSSSGPCAALYSLLESAGSSPRESIETPRLVFGQPNPSHTPQGHSSAEASGLLTTTRCGSDRYEDPHHDRDEESEVLTDFPEQAASPAAAAAELVSDTCTPNLDRLRQHDCQRAAAFATSPAQMSADTTAGCQTSGGNCLPGALCSSSSSSLGNLEADRQRSSFLSRGLDKIEGIW</sequence>
<feature type="region of interest" description="Disordered" evidence="3">
    <location>
        <begin position="188"/>
        <end position="225"/>
    </location>
</feature>
<evidence type="ECO:0000256" key="1">
    <source>
        <dbReference type="PROSITE-ProRule" id="PRU00176"/>
    </source>
</evidence>
<dbReference type="SMART" id="SM00311">
    <property type="entry name" value="PWI"/>
    <property type="match status" value="1"/>
</dbReference>
<dbReference type="Gene3D" id="3.30.70.330">
    <property type="match status" value="1"/>
</dbReference>
<feature type="compositionally biased region" description="Basic and acidic residues" evidence="3">
    <location>
        <begin position="380"/>
        <end position="409"/>
    </location>
</feature>
<feature type="region of interest" description="Disordered" evidence="3">
    <location>
        <begin position="1009"/>
        <end position="1052"/>
    </location>
</feature>
<feature type="region of interest" description="Disordered" evidence="3">
    <location>
        <begin position="485"/>
        <end position="539"/>
    </location>
</feature>
<evidence type="ECO:0000313" key="6">
    <source>
        <dbReference type="Proteomes" id="UP001438707"/>
    </source>
</evidence>
<feature type="compositionally biased region" description="Low complexity" evidence="3">
    <location>
        <begin position="1041"/>
        <end position="1052"/>
    </location>
</feature>
<feature type="domain" description="RRM" evidence="4">
    <location>
        <begin position="87"/>
        <end position="165"/>
    </location>
</feature>
<feature type="coiled-coil region" evidence="2">
    <location>
        <begin position="826"/>
        <end position="853"/>
    </location>
</feature>